<gene>
    <name evidence="1" type="ORF">QJS64_21890</name>
</gene>
<dbReference type="PANTHER" id="PTHR43273:SF3">
    <property type="entry name" value="ANAEROBIC SULFATASE-MATURATING ENZYME HOMOLOG ASLB-RELATED"/>
    <property type="match status" value="1"/>
</dbReference>
<dbReference type="InterPro" id="IPR013785">
    <property type="entry name" value="Aldolase_TIM"/>
</dbReference>
<protein>
    <recommendedName>
        <fullName evidence="3">Radical SAM protein</fullName>
    </recommendedName>
</protein>
<name>A0ABY8R8I2_PARBF</name>
<reference evidence="1 2" key="1">
    <citation type="submission" date="2023-04" db="EMBL/GenBank/DDBJ databases">
        <title>Bacteria Genome Submission.</title>
        <authorList>
            <person name="Isaac P."/>
        </authorList>
    </citation>
    <scope>NUCLEOTIDE SEQUENCE [LARGE SCALE GENOMIC DNA]</scope>
    <source>
        <strain evidence="1 2">SampleS7P1</strain>
        <plasmid evidence="1 2">unnamed7</plasmid>
    </source>
</reference>
<evidence type="ECO:0000313" key="1">
    <source>
        <dbReference type="EMBL" id="WGX77870.1"/>
    </source>
</evidence>
<dbReference type="InterPro" id="IPR023867">
    <property type="entry name" value="Sulphatase_maturase_rSAM"/>
</dbReference>
<accession>A0ABY8R8I2</accession>
<dbReference type="Proteomes" id="UP001239169">
    <property type="component" value="Plasmid unnamed7"/>
</dbReference>
<evidence type="ECO:0008006" key="3">
    <source>
        <dbReference type="Google" id="ProtNLM"/>
    </source>
</evidence>
<dbReference type="InterPro" id="IPR058240">
    <property type="entry name" value="rSAM_sf"/>
</dbReference>
<dbReference type="Gene3D" id="3.20.20.70">
    <property type="entry name" value="Aldolase class I"/>
    <property type="match status" value="1"/>
</dbReference>
<organism evidence="1 2">
    <name type="scientific">Paraclostridium bifermentans</name>
    <name type="common">Clostridium bifermentans</name>
    <dbReference type="NCBI Taxonomy" id="1490"/>
    <lineage>
        <taxon>Bacteria</taxon>
        <taxon>Bacillati</taxon>
        <taxon>Bacillota</taxon>
        <taxon>Clostridia</taxon>
        <taxon>Peptostreptococcales</taxon>
        <taxon>Peptostreptococcaceae</taxon>
        <taxon>Paraclostridium</taxon>
    </lineage>
</organism>
<sequence>MTTNCTLITEEIATYLASIDNYFTTVSIDGPEQIHDKNRVFVNGSGSFKKAIDGLKLLIAAEGEHASRRVKLNMVLDDTDTETLETLQSFINNSEILPKGMDISTSYISIGDTNSNYLGVDTEEDRKILYKDVDPLLDWNIDKVRANPSSLNNNNLISKDSINKELFYIHKRLLIDEPIKSYFMNGCCIPGARRLYVTVDGNFAMCERIGPAPFIGNVNDGLDFKAIKKHYFDDFAKEASKFCTDCWAVTLCSLCYLNCYNEDGINMPYRHRHCLVNRRILEKDLISYHEILENNPESLEYLNEIVFS</sequence>
<dbReference type="SUPFAM" id="SSF102114">
    <property type="entry name" value="Radical SAM enzymes"/>
    <property type="match status" value="1"/>
</dbReference>
<keyword evidence="2" id="KW-1185">Reference proteome</keyword>
<dbReference type="PANTHER" id="PTHR43273">
    <property type="entry name" value="ANAEROBIC SULFATASE-MATURATING ENZYME HOMOLOG ASLB-RELATED"/>
    <property type="match status" value="1"/>
</dbReference>
<dbReference type="EMBL" id="CP124692">
    <property type="protein sequence ID" value="WGX77870.1"/>
    <property type="molecule type" value="Genomic_DNA"/>
</dbReference>
<evidence type="ECO:0000313" key="2">
    <source>
        <dbReference type="Proteomes" id="UP001239169"/>
    </source>
</evidence>
<geneLocation type="plasmid" evidence="1 2">
    <name>unnamed7</name>
</geneLocation>
<proteinExistence type="predicted"/>
<keyword evidence="1" id="KW-0614">Plasmid</keyword>